<evidence type="ECO:0000313" key="3">
    <source>
        <dbReference type="Proteomes" id="UP000478837"/>
    </source>
</evidence>
<keyword evidence="3" id="KW-1185">Reference proteome</keyword>
<dbReference type="AlphaFoldDB" id="A0A6L9MU90"/>
<protein>
    <recommendedName>
        <fullName evidence="4">Smp protein</fullName>
    </recommendedName>
</protein>
<keyword evidence="1" id="KW-0472">Membrane</keyword>
<comment type="caution">
    <text evidence="2">The sequence shown here is derived from an EMBL/GenBank/DDBJ whole genome shotgun (WGS) entry which is preliminary data.</text>
</comment>
<sequence>MPLRNFILAKAETPLTTASVNHSHSLYTVIKRVMHTLLASLVIALLVALLLMLQRYQQEWLHAQTAYAGNSAARQYAKLLQPLMSKPDANDDKSANASVAPQLGNLKSVIKVLADEPHVLGISVFDEKGRYLAPLPKTESVVSLNRSHDVLPITFVESIVSEQGRVVGYLHIHMDTEKVLEAPLSLRSQLFVIAVIVLFIALVVGIYVTRGFYKFRPWLLDAITQILKRRL</sequence>
<evidence type="ECO:0000313" key="2">
    <source>
        <dbReference type="EMBL" id="NDW21473.1"/>
    </source>
</evidence>
<feature type="transmembrane region" description="Helical" evidence="1">
    <location>
        <begin position="33"/>
        <end position="53"/>
    </location>
</feature>
<dbReference type="Proteomes" id="UP000478837">
    <property type="component" value="Unassembled WGS sequence"/>
</dbReference>
<name>A0A6L9MU90_9ALTE</name>
<evidence type="ECO:0008006" key="4">
    <source>
        <dbReference type="Google" id="ProtNLM"/>
    </source>
</evidence>
<keyword evidence="1" id="KW-0812">Transmembrane</keyword>
<feature type="transmembrane region" description="Helical" evidence="1">
    <location>
        <begin position="190"/>
        <end position="209"/>
    </location>
</feature>
<organism evidence="2 3">
    <name type="scientific">Alteromonas hispanica</name>
    <dbReference type="NCBI Taxonomy" id="315421"/>
    <lineage>
        <taxon>Bacteria</taxon>
        <taxon>Pseudomonadati</taxon>
        <taxon>Pseudomonadota</taxon>
        <taxon>Gammaproteobacteria</taxon>
        <taxon>Alteromonadales</taxon>
        <taxon>Alteromonadaceae</taxon>
        <taxon>Alteromonas/Salinimonas group</taxon>
        <taxon>Alteromonas</taxon>
    </lineage>
</organism>
<keyword evidence="1" id="KW-1133">Transmembrane helix</keyword>
<gene>
    <name evidence="2" type="ORF">GTW09_08075</name>
</gene>
<accession>A0A6L9MU90</accession>
<reference evidence="2 3" key="1">
    <citation type="submission" date="2020-01" db="EMBL/GenBank/DDBJ databases">
        <title>Genomes of bacteria type strains.</title>
        <authorList>
            <person name="Chen J."/>
            <person name="Zhu S."/>
            <person name="Yang J."/>
        </authorList>
    </citation>
    <scope>NUCLEOTIDE SEQUENCE [LARGE SCALE GENOMIC DNA]</scope>
    <source>
        <strain evidence="2 3">LMG 22958</strain>
    </source>
</reference>
<evidence type="ECO:0000256" key="1">
    <source>
        <dbReference type="SAM" id="Phobius"/>
    </source>
</evidence>
<dbReference type="EMBL" id="JAAAWP010000004">
    <property type="protein sequence ID" value="NDW21473.1"/>
    <property type="molecule type" value="Genomic_DNA"/>
</dbReference>
<proteinExistence type="predicted"/>